<evidence type="ECO:0000313" key="1">
    <source>
        <dbReference type="Araport" id="AT2G44198"/>
    </source>
</evidence>
<name>A0A654F1S6_ARATH</name>
<dbReference type="GeneID" id="6240337"/>
<evidence type="ECO:0000313" key="4">
    <source>
        <dbReference type="Proteomes" id="UP000426265"/>
    </source>
</evidence>
<dbReference type="AlphaFoldDB" id="A0A654F1S6"/>
<gene>
    <name evidence="1" type="ordered locus">At2g44198</name>
    <name evidence="3" type="ORF">AN1_LOCUS10938</name>
    <name evidence="2" type="ORF">C24_LOCUS10776</name>
</gene>
<evidence type="ECO:0000313" key="5">
    <source>
        <dbReference type="Proteomes" id="UP000434276"/>
    </source>
</evidence>
<sequence>MESEPSVFKTCDLDVIFGPHGLVVNGCAKPQI</sequence>
<organism evidence="3 4">
    <name type="scientific">Arabidopsis thaliana</name>
    <name type="common">Mouse-ear cress</name>
    <dbReference type="NCBI Taxonomy" id="3702"/>
    <lineage>
        <taxon>Eukaryota</taxon>
        <taxon>Viridiplantae</taxon>
        <taxon>Streptophyta</taxon>
        <taxon>Embryophyta</taxon>
        <taxon>Tracheophyta</taxon>
        <taxon>Spermatophyta</taxon>
        <taxon>Magnoliopsida</taxon>
        <taxon>eudicotyledons</taxon>
        <taxon>Gunneridae</taxon>
        <taxon>Pentapetalae</taxon>
        <taxon>rosids</taxon>
        <taxon>malvids</taxon>
        <taxon>Brassicales</taxon>
        <taxon>Brassicaceae</taxon>
        <taxon>Camelineae</taxon>
        <taxon>Arabidopsis</taxon>
    </lineage>
</organism>
<dbReference type="Proteomes" id="UP000426265">
    <property type="component" value="Unassembled WGS sequence"/>
</dbReference>
<dbReference type="Proteomes" id="UP000434276">
    <property type="component" value="Unassembled WGS sequence"/>
</dbReference>
<evidence type="ECO:0000313" key="2">
    <source>
        <dbReference type="EMBL" id="CAA0376785.1"/>
    </source>
</evidence>
<dbReference type="EMBL" id="CACSHJ010000088">
    <property type="protein sequence ID" value="CAA0376785.1"/>
    <property type="molecule type" value="Genomic_DNA"/>
</dbReference>
<evidence type="ECO:0000313" key="3">
    <source>
        <dbReference type="EMBL" id="VYS55483.1"/>
    </source>
</evidence>
<dbReference type="EMBL" id="CACRSJ010000105">
    <property type="protein sequence ID" value="VYS55483.1"/>
    <property type="molecule type" value="Genomic_DNA"/>
</dbReference>
<dbReference type="ExpressionAtlas" id="A0A654F1S6">
    <property type="expression patterns" value="baseline"/>
</dbReference>
<reference evidence="3 4" key="1">
    <citation type="submission" date="2019-11" db="EMBL/GenBank/DDBJ databases">
        <authorList>
            <person name="Jiao W.-B."/>
            <person name="Schneeberger K."/>
        </authorList>
    </citation>
    <scope>NUCLEOTIDE SEQUENCE [LARGE SCALE GENOMIC DNA]</scope>
    <source>
        <strain evidence="4">cv. An-1</strain>
        <strain evidence="5">cv. C24</strain>
    </source>
</reference>
<accession>A0A654F1S6</accession>
<dbReference type="OrthoDB" id="10269201at2759"/>
<proteinExistence type="predicted"/>
<dbReference type="KEGG" id="ath:AT2G44198"/>
<protein>
    <submittedName>
        <fullName evidence="3">Uncharacterized protein</fullName>
    </submittedName>
</protein>
<dbReference type="RefSeq" id="NP_001118522.1">
    <property type="nucleotide sequence ID" value="NM_001125050.1"/>
</dbReference>
<dbReference type="Araport" id="AT2G44198"/>